<proteinExistence type="predicted"/>
<evidence type="ECO:0000259" key="8">
    <source>
        <dbReference type="Pfam" id="PF00082"/>
    </source>
</evidence>
<sequence>MSLRWLIATSFALFTILINALPPQRNSSENPELYSSEHSHKLDKRARRPRLRSQNPAFFYLAAISRAKTKTPDFDPPGSMNMTSFDTKTAEYKSWDPEPRWIISKPIPRGETDHKDDPDGHGTCVGSLISSPKYGVAKGASLVIVKTPFLYTPFSKMTDTHAVNFLNTLWDVAKDIKAVLKDKPYLKGKIFVNFSAGISKKLADWLGPQDMNDIKKAFKEIDKLAMVYVAAGNRYPLASKRDNSRATLFEEDALYPERWRGELPHTTFVAMADEDGLRSRWSLMPAAGALWAVSEYIPCAPLHGQQVKKEKGTSLATPQAAALAAYAATLPYKPFYLPNPQEDFDGYVAELQWVLESSSWRLQGARGVNSINRDDHRPAVPLISNRFCERVKGEGLLGCGCG</sequence>
<dbReference type="Proteomes" id="UP001141434">
    <property type="component" value="Unassembled WGS sequence"/>
</dbReference>
<dbReference type="GeneID" id="81396592"/>
<dbReference type="EMBL" id="JAPMSZ010000009">
    <property type="protein sequence ID" value="KAJ5092026.1"/>
    <property type="molecule type" value="Genomic_DNA"/>
</dbReference>
<dbReference type="Pfam" id="PF00082">
    <property type="entry name" value="Peptidase_S8"/>
    <property type="match status" value="1"/>
</dbReference>
<keyword evidence="1" id="KW-0645">Protease</keyword>
<accession>A0A9W9K477</accession>
<evidence type="ECO:0000256" key="1">
    <source>
        <dbReference type="ARBA" id="ARBA00022670"/>
    </source>
</evidence>
<dbReference type="GO" id="GO:0004252">
    <property type="term" value="F:serine-type endopeptidase activity"/>
    <property type="evidence" value="ECO:0007669"/>
    <property type="project" value="InterPro"/>
</dbReference>
<dbReference type="SUPFAM" id="SSF52743">
    <property type="entry name" value="Subtilisin-like"/>
    <property type="match status" value="1"/>
</dbReference>
<evidence type="ECO:0000256" key="3">
    <source>
        <dbReference type="ARBA" id="ARBA00022801"/>
    </source>
</evidence>
<reference evidence="9" key="2">
    <citation type="journal article" date="2023" name="IMA Fungus">
        <title>Comparative genomic study of the Penicillium genus elucidates a diverse pangenome and 15 lateral gene transfer events.</title>
        <authorList>
            <person name="Petersen C."/>
            <person name="Sorensen T."/>
            <person name="Nielsen M.R."/>
            <person name="Sondergaard T.E."/>
            <person name="Sorensen J.L."/>
            <person name="Fitzpatrick D.A."/>
            <person name="Frisvad J.C."/>
            <person name="Nielsen K.L."/>
        </authorList>
    </citation>
    <scope>NUCLEOTIDE SEQUENCE</scope>
    <source>
        <strain evidence="9">IBT 34128</strain>
    </source>
</reference>
<dbReference type="InterPro" id="IPR022398">
    <property type="entry name" value="Peptidase_S8_His-AS"/>
</dbReference>
<evidence type="ECO:0000313" key="9">
    <source>
        <dbReference type="EMBL" id="KAJ5092026.1"/>
    </source>
</evidence>
<dbReference type="OrthoDB" id="4227149at2759"/>
<evidence type="ECO:0000256" key="6">
    <source>
        <dbReference type="SAM" id="MobiDB-lite"/>
    </source>
</evidence>
<dbReference type="RefSeq" id="XP_056510223.1">
    <property type="nucleotide sequence ID" value="XM_056657423.1"/>
</dbReference>
<keyword evidence="3" id="KW-0378">Hydrolase</keyword>
<dbReference type="GO" id="GO:0006508">
    <property type="term" value="P:proteolysis"/>
    <property type="evidence" value="ECO:0007669"/>
    <property type="project" value="UniProtKB-KW"/>
</dbReference>
<evidence type="ECO:0000256" key="2">
    <source>
        <dbReference type="ARBA" id="ARBA00022729"/>
    </source>
</evidence>
<name>A0A9W9K477_9EURO</name>
<dbReference type="AlphaFoldDB" id="A0A9W9K477"/>
<dbReference type="PROSITE" id="PS00137">
    <property type="entry name" value="SUBTILASE_HIS"/>
    <property type="match status" value="1"/>
</dbReference>
<feature type="region of interest" description="Disordered" evidence="6">
    <location>
        <begin position="25"/>
        <end position="48"/>
    </location>
</feature>
<dbReference type="Gene3D" id="3.40.50.200">
    <property type="entry name" value="Peptidase S8/S53 domain"/>
    <property type="match status" value="1"/>
</dbReference>
<keyword evidence="2 7" id="KW-0732">Signal</keyword>
<evidence type="ECO:0000256" key="7">
    <source>
        <dbReference type="SAM" id="SignalP"/>
    </source>
</evidence>
<organism evidence="9 10">
    <name type="scientific">Penicillium alfredii</name>
    <dbReference type="NCBI Taxonomy" id="1506179"/>
    <lineage>
        <taxon>Eukaryota</taxon>
        <taxon>Fungi</taxon>
        <taxon>Dikarya</taxon>
        <taxon>Ascomycota</taxon>
        <taxon>Pezizomycotina</taxon>
        <taxon>Eurotiomycetes</taxon>
        <taxon>Eurotiomycetidae</taxon>
        <taxon>Eurotiales</taxon>
        <taxon>Aspergillaceae</taxon>
        <taxon>Penicillium</taxon>
    </lineage>
</organism>
<gene>
    <name evidence="9" type="ORF">NUU61_006896</name>
</gene>
<reference evidence="9" key="1">
    <citation type="submission" date="2022-11" db="EMBL/GenBank/DDBJ databases">
        <authorList>
            <person name="Petersen C."/>
        </authorList>
    </citation>
    <scope>NUCLEOTIDE SEQUENCE</scope>
    <source>
        <strain evidence="9">IBT 34128</strain>
    </source>
</reference>
<keyword evidence="4" id="KW-0720">Serine protease</keyword>
<dbReference type="InterPro" id="IPR023828">
    <property type="entry name" value="Peptidase_S8_Ser-AS"/>
</dbReference>
<dbReference type="InterPro" id="IPR036852">
    <property type="entry name" value="Peptidase_S8/S53_dom_sf"/>
</dbReference>
<feature type="signal peptide" evidence="7">
    <location>
        <begin position="1"/>
        <end position="20"/>
    </location>
</feature>
<dbReference type="InterPro" id="IPR000209">
    <property type="entry name" value="Peptidase_S8/S53_dom"/>
</dbReference>
<feature type="domain" description="Peptidase S8/S53" evidence="8">
    <location>
        <begin position="111"/>
        <end position="327"/>
    </location>
</feature>
<keyword evidence="10" id="KW-1185">Reference proteome</keyword>
<comment type="caution">
    <text evidence="9">The sequence shown here is derived from an EMBL/GenBank/DDBJ whole genome shotgun (WGS) entry which is preliminary data.</text>
</comment>
<protein>
    <recommendedName>
        <fullName evidence="8">Peptidase S8/S53 domain-containing protein</fullName>
    </recommendedName>
</protein>
<evidence type="ECO:0000256" key="5">
    <source>
        <dbReference type="ARBA" id="ARBA00023145"/>
    </source>
</evidence>
<evidence type="ECO:0000313" key="10">
    <source>
        <dbReference type="Proteomes" id="UP001141434"/>
    </source>
</evidence>
<keyword evidence="5" id="KW-0865">Zymogen</keyword>
<feature type="chain" id="PRO_5040807565" description="Peptidase S8/S53 domain-containing protein" evidence="7">
    <location>
        <begin position="21"/>
        <end position="402"/>
    </location>
</feature>
<dbReference type="PROSITE" id="PS00138">
    <property type="entry name" value="SUBTILASE_SER"/>
    <property type="match status" value="1"/>
</dbReference>
<evidence type="ECO:0000256" key="4">
    <source>
        <dbReference type="ARBA" id="ARBA00022825"/>
    </source>
</evidence>